<dbReference type="Proteomes" id="UP000002899">
    <property type="component" value="Chromosome IV"/>
</dbReference>
<evidence type="ECO:0000259" key="12">
    <source>
        <dbReference type="PROSITE" id="PS51192"/>
    </source>
</evidence>
<dbReference type="PROSITE" id="PS51192">
    <property type="entry name" value="HELICASE_ATP_BIND_1"/>
    <property type="match status" value="1"/>
</dbReference>
<dbReference type="InterPro" id="IPR014014">
    <property type="entry name" value="RNA_helicase_DEAD_Q_motif"/>
</dbReference>
<gene>
    <name evidence="15" type="ORF">BmR1_04g08722</name>
</gene>
<comment type="catalytic activity">
    <reaction evidence="9">
        <text>ATP + H2O = ADP + phosphate + H(+)</text>
        <dbReference type="Rhea" id="RHEA:13065"/>
        <dbReference type="ChEBI" id="CHEBI:15377"/>
        <dbReference type="ChEBI" id="CHEBI:15378"/>
        <dbReference type="ChEBI" id="CHEBI:30616"/>
        <dbReference type="ChEBI" id="CHEBI:43474"/>
        <dbReference type="ChEBI" id="CHEBI:456216"/>
        <dbReference type="EC" id="3.6.4.13"/>
    </reaction>
</comment>
<reference evidence="15 16" key="1">
    <citation type="journal article" date="2012" name="Nucleic Acids Res.">
        <title>Sequencing of the smallest Apicomplexan genome from the human pathogen Babesia microti.</title>
        <authorList>
            <person name="Cornillot E."/>
            <person name="Hadj-Kaddour K."/>
            <person name="Dassouli A."/>
            <person name="Noel B."/>
            <person name="Ranwez V."/>
            <person name="Vacherie B."/>
            <person name="Augagneur Y."/>
            <person name="Bres V."/>
            <person name="Duclos A."/>
            <person name="Randazzo S."/>
            <person name="Carcy B."/>
            <person name="Debierre-Grockiego F."/>
            <person name="Delbecq S."/>
            <person name="Moubri-Menage K."/>
            <person name="Shams-Eldin H."/>
            <person name="Usmani-Brown S."/>
            <person name="Bringaud F."/>
            <person name="Wincker P."/>
            <person name="Vivares C.P."/>
            <person name="Schwarz R.T."/>
            <person name="Schetters T.P."/>
            <person name="Krause P.J."/>
            <person name="Gorenflot A."/>
            <person name="Berry V."/>
            <person name="Barbe V."/>
            <person name="Ben Mamoun C."/>
        </authorList>
    </citation>
    <scope>NUCLEOTIDE SEQUENCE [LARGE SCALE GENOMIC DNA]</scope>
    <source>
        <strain evidence="15 16">RI</strain>
    </source>
</reference>
<evidence type="ECO:0000256" key="3">
    <source>
        <dbReference type="ARBA" id="ARBA00022741"/>
    </source>
</evidence>
<dbReference type="AlphaFoldDB" id="A0A1N6LY83"/>
<dbReference type="GO" id="GO:0006397">
    <property type="term" value="P:mRNA processing"/>
    <property type="evidence" value="ECO:0007669"/>
    <property type="project" value="UniProtKB-KW"/>
</dbReference>
<evidence type="ECO:0000256" key="5">
    <source>
        <dbReference type="ARBA" id="ARBA00022806"/>
    </source>
</evidence>
<feature type="short sequence motif" description="Q motif" evidence="10">
    <location>
        <begin position="217"/>
        <end position="245"/>
    </location>
</feature>
<dbReference type="CDD" id="cd17945">
    <property type="entry name" value="DEADc_DDX23"/>
    <property type="match status" value="1"/>
</dbReference>
<dbReference type="InterPro" id="IPR001650">
    <property type="entry name" value="Helicase_C-like"/>
</dbReference>
<evidence type="ECO:0000256" key="8">
    <source>
        <dbReference type="ARBA" id="ARBA00037954"/>
    </source>
</evidence>
<dbReference type="Pfam" id="PF00270">
    <property type="entry name" value="DEAD"/>
    <property type="match status" value="1"/>
</dbReference>
<dbReference type="OrthoDB" id="196131at2759"/>
<keyword evidence="7" id="KW-0508">mRNA splicing</keyword>
<reference evidence="15 16" key="2">
    <citation type="journal article" date="2013" name="PLoS ONE">
        <title>Whole genome mapping and re-organization of the nuclear and mitochondrial genomes of Babesia microti isolates.</title>
        <authorList>
            <person name="Cornillot E."/>
            <person name="Dassouli A."/>
            <person name="Garg A."/>
            <person name="Pachikara N."/>
            <person name="Randazzo S."/>
            <person name="Depoix D."/>
            <person name="Carcy B."/>
            <person name="Delbecq S."/>
            <person name="Frutos R."/>
            <person name="Silva J.C."/>
            <person name="Sutton R."/>
            <person name="Krause P.J."/>
            <person name="Mamoun C.B."/>
        </authorList>
    </citation>
    <scope>NUCLEOTIDE SEQUENCE [LARGE SCALE GENOMIC DNA]</scope>
    <source>
        <strain evidence="15 16">RI</strain>
    </source>
</reference>
<protein>
    <recommendedName>
        <fullName evidence="1">RNA helicase</fullName>
        <ecNumber evidence="1">3.6.4.13</ecNumber>
    </recommendedName>
</protein>
<evidence type="ECO:0000256" key="9">
    <source>
        <dbReference type="ARBA" id="ARBA00047984"/>
    </source>
</evidence>
<dbReference type="SUPFAM" id="SSF52540">
    <property type="entry name" value="P-loop containing nucleoside triphosphate hydrolases"/>
    <property type="match status" value="1"/>
</dbReference>
<keyword evidence="3 11" id="KW-0547">Nucleotide-binding</keyword>
<dbReference type="EMBL" id="LN871599">
    <property type="protein sequence ID" value="SIO73833.1"/>
    <property type="molecule type" value="Genomic_DNA"/>
</dbReference>
<dbReference type="GeneID" id="24426375"/>
<feature type="domain" description="Helicase C-terminal" evidence="13">
    <location>
        <begin position="475"/>
        <end position="618"/>
    </location>
</feature>
<dbReference type="KEGG" id="bmic:BmR1_04g08722"/>
<proteinExistence type="inferred from homology"/>
<evidence type="ECO:0000259" key="13">
    <source>
        <dbReference type="PROSITE" id="PS51194"/>
    </source>
</evidence>
<reference evidence="15 16" key="3">
    <citation type="journal article" date="2016" name="Sci. Rep.">
        <title>Genome-wide diversity and gene expression profiling of Babesia microti isolates identify polymorphic genes that mediate host-pathogen interactions.</title>
        <authorList>
            <person name="Silva J.C."/>
            <person name="Cornillot E."/>
            <person name="McCracken C."/>
            <person name="Usmani-Brown S."/>
            <person name="Dwivedi A."/>
            <person name="Ifeonu O.O."/>
            <person name="Crabtree J."/>
            <person name="Gotia H.T."/>
            <person name="Virji A.Z."/>
            <person name="Reynes C."/>
            <person name="Colinge J."/>
            <person name="Kumar V."/>
            <person name="Lawres L."/>
            <person name="Pazzi J.E."/>
            <person name="Pablo J.V."/>
            <person name="Hung C."/>
            <person name="Brancato J."/>
            <person name="Kumari P."/>
            <person name="Orvis J."/>
            <person name="Tretina K."/>
            <person name="Chibucos M."/>
            <person name="Ott S."/>
            <person name="Sadzewicz L."/>
            <person name="Sengamalay N."/>
            <person name="Shetty A.C."/>
            <person name="Su Q."/>
            <person name="Tallon L."/>
            <person name="Fraser C.M."/>
            <person name="Frutos R."/>
            <person name="Molina D.M."/>
            <person name="Krause P.J."/>
            <person name="Ben Mamoun C."/>
        </authorList>
    </citation>
    <scope>NUCLEOTIDE SEQUENCE [LARGE SCALE GENOMIC DNA]</scope>
    <source>
        <strain evidence="15 16">RI</strain>
    </source>
</reference>
<accession>A0A1N6LY83</accession>
<keyword evidence="6 11" id="KW-0067">ATP-binding</keyword>
<evidence type="ECO:0000256" key="6">
    <source>
        <dbReference type="ARBA" id="ARBA00022840"/>
    </source>
</evidence>
<evidence type="ECO:0000256" key="10">
    <source>
        <dbReference type="PROSITE-ProRule" id="PRU00552"/>
    </source>
</evidence>
<feature type="domain" description="Helicase ATP-binding" evidence="12">
    <location>
        <begin position="248"/>
        <end position="450"/>
    </location>
</feature>
<dbReference type="InterPro" id="IPR027417">
    <property type="entry name" value="P-loop_NTPase"/>
</dbReference>
<keyword evidence="4 11" id="KW-0378">Hydrolase</keyword>
<dbReference type="InterPro" id="IPR011545">
    <property type="entry name" value="DEAD/DEAH_box_helicase_dom"/>
</dbReference>
<dbReference type="GO" id="GO:0008380">
    <property type="term" value="P:RNA splicing"/>
    <property type="evidence" value="ECO:0007669"/>
    <property type="project" value="UniProtKB-KW"/>
</dbReference>
<evidence type="ECO:0000256" key="1">
    <source>
        <dbReference type="ARBA" id="ARBA00012552"/>
    </source>
</evidence>
<dbReference type="PANTHER" id="PTHR47958">
    <property type="entry name" value="ATP-DEPENDENT RNA HELICASE DBP3"/>
    <property type="match status" value="1"/>
</dbReference>
<dbReference type="InterPro" id="IPR000629">
    <property type="entry name" value="RNA-helicase_DEAD-box_CS"/>
</dbReference>
<evidence type="ECO:0000256" key="2">
    <source>
        <dbReference type="ARBA" id="ARBA00022664"/>
    </source>
</evidence>
<sequence>MNLDAPRLQFVPKAERERLRAEREQKLSENILKREDEMVKKRIEFLRMADKRSSRKIEQSVPAIETIPNGYEKDELNQIRDYYLGTKKEAKKVLKPSEKFHTVFHFEWDESDDTTKTDVNPLYMKRHESKLLLERRFRGSVDIVGQKGRSDYKDLAKYRNDDECDVDYHSSFKKKKRNADKHWREKCRDEMNDRDWMIFREDYSICVKGGRIPPPMRSWDESKLPKELLEAVKVAGYNKPTPIQMQAIPIALEMRDLIGIAETGSGKTAAFVLPMLAYVKSLPLLDDETGQDGPYSLVLAPSRELAIQIYDETRKFAAYCECRAIVIVGGRSVESQAFELRRGTEIIIGTPGRIKDCLDRAYIVLNQCNYVILDEADRMVDMGFEEVVNDILDKIPSTNLKAEDEDTAYEQELMSKAGHRRYRITQMFSATMSIDRLMKKYLRAPAFVSIGDVGVGKKSIEQVLEFVTEGKKKVRLDALLSTTKSPIMIFVNQKKQADALAKTISNMNYSAISLHGGKLQENREIALESFKAGRVDILVATDVAGRGIDVEGVNTVINYDMPKDIESYIHRIGRTGRAGKKGLAISFVTEDDSHLFYDLKQQLISSGNVVPNELSRHPASKQKQNKAF</sequence>
<organism evidence="15 16">
    <name type="scientific">Babesia microti (strain RI)</name>
    <dbReference type="NCBI Taxonomy" id="1133968"/>
    <lineage>
        <taxon>Eukaryota</taxon>
        <taxon>Sar</taxon>
        <taxon>Alveolata</taxon>
        <taxon>Apicomplexa</taxon>
        <taxon>Aconoidasida</taxon>
        <taxon>Piroplasmida</taxon>
        <taxon>Babesiidae</taxon>
        <taxon>Babesia</taxon>
    </lineage>
</organism>
<dbReference type="GO" id="GO:0003676">
    <property type="term" value="F:nucleic acid binding"/>
    <property type="evidence" value="ECO:0007669"/>
    <property type="project" value="InterPro"/>
</dbReference>
<dbReference type="SMART" id="SM00490">
    <property type="entry name" value="HELICc"/>
    <property type="match status" value="1"/>
</dbReference>
<keyword evidence="2" id="KW-0507">mRNA processing</keyword>
<evidence type="ECO:0000259" key="14">
    <source>
        <dbReference type="PROSITE" id="PS51195"/>
    </source>
</evidence>
<dbReference type="GO" id="GO:0003724">
    <property type="term" value="F:RNA helicase activity"/>
    <property type="evidence" value="ECO:0007669"/>
    <property type="project" value="UniProtKB-EC"/>
</dbReference>
<dbReference type="PROSITE" id="PS00039">
    <property type="entry name" value="DEAD_ATP_HELICASE"/>
    <property type="match status" value="1"/>
</dbReference>
<dbReference type="VEuPathDB" id="PiroplasmaDB:BmR1_04g08722"/>
<name>A0A1N6LY83_BABMR</name>
<dbReference type="Pfam" id="PF25430">
    <property type="entry name" value="DDX23"/>
    <property type="match status" value="1"/>
</dbReference>
<dbReference type="GO" id="GO:0016887">
    <property type="term" value="F:ATP hydrolysis activity"/>
    <property type="evidence" value="ECO:0007669"/>
    <property type="project" value="RHEA"/>
</dbReference>
<keyword evidence="16" id="KW-1185">Reference proteome</keyword>
<dbReference type="InterPro" id="IPR057479">
    <property type="entry name" value="PRP28/DDX23-like_helical"/>
</dbReference>
<dbReference type="PROSITE" id="PS51194">
    <property type="entry name" value="HELICASE_CTER"/>
    <property type="match status" value="1"/>
</dbReference>
<dbReference type="SMART" id="SM00487">
    <property type="entry name" value="DEXDc"/>
    <property type="match status" value="1"/>
</dbReference>
<evidence type="ECO:0000313" key="15">
    <source>
        <dbReference type="EMBL" id="SIO73833.1"/>
    </source>
</evidence>
<dbReference type="InterPro" id="IPR014001">
    <property type="entry name" value="Helicase_ATP-bd"/>
</dbReference>
<feature type="domain" description="DEAD-box RNA helicase Q" evidence="14">
    <location>
        <begin position="217"/>
        <end position="245"/>
    </location>
</feature>
<evidence type="ECO:0000313" key="16">
    <source>
        <dbReference type="Proteomes" id="UP000002899"/>
    </source>
</evidence>
<dbReference type="GO" id="GO:0005524">
    <property type="term" value="F:ATP binding"/>
    <property type="evidence" value="ECO:0007669"/>
    <property type="project" value="UniProtKB-KW"/>
</dbReference>
<evidence type="ECO:0000256" key="4">
    <source>
        <dbReference type="ARBA" id="ARBA00022801"/>
    </source>
</evidence>
<comment type="similarity">
    <text evidence="8">Belongs to the DEAD box helicase family. DDX23/PRP28 subfamily.</text>
</comment>
<dbReference type="CDD" id="cd18787">
    <property type="entry name" value="SF2_C_DEAD"/>
    <property type="match status" value="1"/>
</dbReference>
<dbReference type="PROSITE" id="PS51195">
    <property type="entry name" value="Q_MOTIF"/>
    <property type="match status" value="1"/>
</dbReference>
<evidence type="ECO:0000256" key="7">
    <source>
        <dbReference type="ARBA" id="ARBA00023187"/>
    </source>
</evidence>
<evidence type="ECO:0000256" key="11">
    <source>
        <dbReference type="RuleBase" id="RU000492"/>
    </source>
</evidence>
<dbReference type="Pfam" id="PF00271">
    <property type="entry name" value="Helicase_C"/>
    <property type="match status" value="1"/>
</dbReference>
<dbReference type="Gene3D" id="3.40.50.300">
    <property type="entry name" value="P-loop containing nucleotide triphosphate hydrolases"/>
    <property type="match status" value="2"/>
</dbReference>
<keyword evidence="5 11" id="KW-0347">Helicase</keyword>
<dbReference type="RefSeq" id="XP_021337888.1">
    <property type="nucleotide sequence ID" value="XM_021482713.1"/>
</dbReference>
<dbReference type="EC" id="3.6.4.13" evidence="1"/>